<dbReference type="Proteomes" id="UP000564885">
    <property type="component" value="Unassembled WGS sequence"/>
</dbReference>
<dbReference type="EMBL" id="JABEPP010000006">
    <property type="protein sequence ID" value="NNM74594.1"/>
    <property type="molecule type" value="Genomic_DNA"/>
</dbReference>
<comment type="caution">
    <text evidence="3">The sequence shown here is derived from an EMBL/GenBank/DDBJ whole genome shotgun (WGS) entry which is preliminary data.</text>
</comment>
<accession>A0A849I9T1</accession>
<evidence type="ECO:0000313" key="4">
    <source>
        <dbReference type="Proteomes" id="UP000564885"/>
    </source>
</evidence>
<keyword evidence="1" id="KW-0472">Membrane</keyword>
<feature type="transmembrane region" description="Helical" evidence="1">
    <location>
        <begin position="121"/>
        <end position="141"/>
    </location>
</feature>
<sequence>MRINAQAVAAAFWLSLAAFLIVAGRDLGIGSASEPGSGFLVFWGGVLIALFAAGMAVESVRGAPESLASLWKGARADRVLIVSAALAAYAVSLTTLGFLLATPPLMLVLLRVVDPVPWRQAVPIALGATLVVWWVLARLLAIQLPAGPLG</sequence>
<protein>
    <submittedName>
        <fullName evidence="3">Tripartite tricarboxylate transporter TctB family protein</fullName>
    </submittedName>
</protein>
<dbReference type="Pfam" id="PF07331">
    <property type="entry name" value="TctB"/>
    <property type="match status" value="1"/>
</dbReference>
<keyword evidence="1" id="KW-0812">Transmembrane</keyword>
<feature type="transmembrane region" description="Helical" evidence="1">
    <location>
        <begin position="40"/>
        <end position="58"/>
    </location>
</feature>
<keyword evidence="4" id="KW-1185">Reference proteome</keyword>
<keyword evidence="1" id="KW-1133">Transmembrane helix</keyword>
<name>A0A849I9T1_9HYPH</name>
<proteinExistence type="predicted"/>
<reference evidence="3 4" key="1">
    <citation type="submission" date="2020-04" db="EMBL/GenBank/DDBJ databases">
        <title>Enterovirga sp. isolate from soil.</title>
        <authorList>
            <person name="Chea S."/>
            <person name="Kim D.-U."/>
        </authorList>
    </citation>
    <scope>NUCLEOTIDE SEQUENCE [LARGE SCALE GENOMIC DNA]</scope>
    <source>
        <strain evidence="3 4">DB1703</strain>
    </source>
</reference>
<feature type="domain" description="DUF1468" evidence="2">
    <location>
        <begin position="8"/>
        <end position="145"/>
    </location>
</feature>
<dbReference type="InterPro" id="IPR009936">
    <property type="entry name" value="DUF1468"/>
</dbReference>
<dbReference type="RefSeq" id="WP_171220062.1">
    <property type="nucleotide sequence ID" value="NZ_JABEPP010000006.1"/>
</dbReference>
<evidence type="ECO:0000313" key="3">
    <source>
        <dbReference type="EMBL" id="NNM74594.1"/>
    </source>
</evidence>
<organism evidence="3 4">
    <name type="scientific">Enterovirga aerilata</name>
    <dbReference type="NCBI Taxonomy" id="2730920"/>
    <lineage>
        <taxon>Bacteria</taxon>
        <taxon>Pseudomonadati</taxon>
        <taxon>Pseudomonadota</taxon>
        <taxon>Alphaproteobacteria</taxon>
        <taxon>Hyphomicrobiales</taxon>
        <taxon>Methylobacteriaceae</taxon>
        <taxon>Enterovirga</taxon>
    </lineage>
</organism>
<gene>
    <name evidence="3" type="ORF">HJG44_19730</name>
</gene>
<evidence type="ECO:0000256" key="1">
    <source>
        <dbReference type="SAM" id="Phobius"/>
    </source>
</evidence>
<evidence type="ECO:0000259" key="2">
    <source>
        <dbReference type="Pfam" id="PF07331"/>
    </source>
</evidence>
<dbReference type="AlphaFoldDB" id="A0A849I9T1"/>
<feature type="transmembrane region" description="Helical" evidence="1">
    <location>
        <begin position="79"/>
        <end position="101"/>
    </location>
</feature>